<gene>
    <name evidence="1" type="ORF">K504DRAFT_66468</name>
</gene>
<dbReference type="EMBL" id="MU005775">
    <property type="protein sequence ID" value="KAF2706778.1"/>
    <property type="molecule type" value="Genomic_DNA"/>
</dbReference>
<sequence length="76" mass="8309">MPPSCAAIKTALAHLGLSDTPCQTSMRPNSYAYPCSPPGDLFWGPPNRVQTFSNPAPRRFRHVIRSSVLLVAGRRS</sequence>
<dbReference type="AlphaFoldDB" id="A0A6G1K1U9"/>
<organism evidence="1 2">
    <name type="scientific">Pleomassaria siparia CBS 279.74</name>
    <dbReference type="NCBI Taxonomy" id="1314801"/>
    <lineage>
        <taxon>Eukaryota</taxon>
        <taxon>Fungi</taxon>
        <taxon>Dikarya</taxon>
        <taxon>Ascomycota</taxon>
        <taxon>Pezizomycotina</taxon>
        <taxon>Dothideomycetes</taxon>
        <taxon>Pleosporomycetidae</taxon>
        <taxon>Pleosporales</taxon>
        <taxon>Pleomassariaceae</taxon>
        <taxon>Pleomassaria</taxon>
    </lineage>
</organism>
<protein>
    <submittedName>
        <fullName evidence="1">Uncharacterized protein</fullName>
    </submittedName>
</protein>
<dbReference type="Proteomes" id="UP000799428">
    <property type="component" value="Unassembled WGS sequence"/>
</dbReference>
<accession>A0A6G1K1U9</accession>
<proteinExistence type="predicted"/>
<name>A0A6G1K1U9_9PLEO</name>
<keyword evidence="2" id="KW-1185">Reference proteome</keyword>
<reference evidence="1" key="1">
    <citation type="journal article" date="2020" name="Stud. Mycol.">
        <title>101 Dothideomycetes genomes: a test case for predicting lifestyles and emergence of pathogens.</title>
        <authorList>
            <person name="Haridas S."/>
            <person name="Albert R."/>
            <person name="Binder M."/>
            <person name="Bloem J."/>
            <person name="Labutti K."/>
            <person name="Salamov A."/>
            <person name="Andreopoulos B."/>
            <person name="Baker S."/>
            <person name="Barry K."/>
            <person name="Bills G."/>
            <person name="Bluhm B."/>
            <person name="Cannon C."/>
            <person name="Castanera R."/>
            <person name="Culley D."/>
            <person name="Daum C."/>
            <person name="Ezra D."/>
            <person name="Gonzalez J."/>
            <person name="Henrissat B."/>
            <person name="Kuo A."/>
            <person name="Liang C."/>
            <person name="Lipzen A."/>
            <person name="Lutzoni F."/>
            <person name="Magnuson J."/>
            <person name="Mondo S."/>
            <person name="Nolan M."/>
            <person name="Ohm R."/>
            <person name="Pangilinan J."/>
            <person name="Park H.-J."/>
            <person name="Ramirez L."/>
            <person name="Alfaro M."/>
            <person name="Sun H."/>
            <person name="Tritt A."/>
            <person name="Yoshinaga Y."/>
            <person name="Zwiers L.-H."/>
            <person name="Turgeon B."/>
            <person name="Goodwin S."/>
            <person name="Spatafora J."/>
            <person name="Crous P."/>
            <person name="Grigoriev I."/>
        </authorList>
    </citation>
    <scope>NUCLEOTIDE SEQUENCE</scope>
    <source>
        <strain evidence="1">CBS 279.74</strain>
    </source>
</reference>
<evidence type="ECO:0000313" key="2">
    <source>
        <dbReference type="Proteomes" id="UP000799428"/>
    </source>
</evidence>
<evidence type="ECO:0000313" key="1">
    <source>
        <dbReference type="EMBL" id="KAF2706778.1"/>
    </source>
</evidence>